<dbReference type="Proteomes" id="UP000224130">
    <property type="component" value="Unassembled WGS sequence"/>
</dbReference>
<reference evidence="1 2" key="1">
    <citation type="submission" date="2017-10" db="EMBL/GenBank/DDBJ databases">
        <title>Sequencing the genomes of 1000 actinobacteria strains.</title>
        <authorList>
            <person name="Klenk H.-P."/>
        </authorList>
    </citation>
    <scope>NUCLEOTIDE SEQUENCE [LARGE SCALE GENOMIC DNA]</scope>
    <source>
        <strain evidence="1 2">DSM 21863</strain>
    </source>
</reference>
<dbReference type="OrthoDB" id="3254844at2"/>
<evidence type="ECO:0000313" key="1">
    <source>
        <dbReference type="EMBL" id="PFG43297.1"/>
    </source>
</evidence>
<comment type="caution">
    <text evidence="1">The sequence shown here is derived from an EMBL/GenBank/DDBJ whole genome shotgun (WGS) entry which is preliminary data.</text>
</comment>
<proteinExistence type="predicted"/>
<dbReference type="RefSeq" id="WP_098463679.1">
    <property type="nucleotide sequence ID" value="NZ_PDJJ01000001.1"/>
</dbReference>
<evidence type="ECO:0000313" key="2">
    <source>
        <dbReference type="Proteomes" id="UP000224130"/>
    </source>
</evidence>
<dbReference type="EMBL" id="PDJJ01000001">
    <property type="protein sequence ID" value="PFG43297.1"/>
    <property type="molecule type" value="Genomic_DNA"/>
</dbReference>
<protein>
    <submittedName>
        <fullName evidence="1">Uncharacterized protein</fullName>
    </submittedName>
</protein>
<sequence length="209" mass="21703">MTVDPPLAVPDLTHGRGDPRRVGDLLLRDDPAPVLVRPSDVGGTVAWQVLVRDGVLEVLRGDVACVSATRIDPALRAGTLRGAVPTGAVVTGRTAAWVHTGAGRPDSLDLACHPGGRRPSRPRGARLWQAPLLAPDVRVVAGVRLTTPDRTAVELALHDDGSTELLVALAAAGTDLDAVRRAVVLRPRVGVGVRRNAVAVVDAARAAAC</sequence>
<gene>
    <name evidence="1" type="ORF">ATJ88_1982</name>
</gene>
<keyword evidence="2" id="KW-1185">Reference proteome</keyword>
<dbReference type="AlphaFoldDB" id="A0A2A9EVZ0"/>
<name>A0A2A9EVZ0_9MICO</name>
<accession>A0A2A9EVZ0</accession>
<organism evidence="1 2">
    <name type="scientific">Isoptericola jiangsuensis</name>
    <dbReference type="NCBI Taxonomy" id="548579"/>
    <lineage>
        <taxon>Bacteria</taxon>
        <taxon>Bacillati</taxon>
        <taxon>Actinomycetota</taxon>
        <taxon>Actinomycetes</taxon>
        <taxon>Micrococcales</taxon>
        <taxon>Promicromonosporaceae</taxon>
        <taxon>Isoptericola</taxon>
    </lineage>
</organism>